<dbReference type="PANTHER" id="PTHR36435">
    <property type="entry name" value="SLR1288 PROTEIN"/>
    <property type="match status" value="1"/>
</dbReference>
<sequence>MKSKIKGFLVALMYMAIGFSVQIIVSIIGGIIIAVSYTVKQGADSLTGAGKEDTTVMIAKQIMGNMNYILLASSITTILIFMLIYKLRKKKLSEELRFKKTKVSNYGVALLLGVSVYLFNIGFISLLSKAGLFKGSFDALEKNMSFIGDSNIFLTILVVGIVAPFAEELLFRGIIYKTLSKSMSIPTVIIIQGVLFGIYHMNIVQGLYATLLGILFGYVTYKTKSLWPAIIMHMVNNTVSTIASSILGESLETVFSLIIVLSLGFAITAVGTVLIKRNNPKVIEDTKVGIEV</sequence>
<feature type="transmembrane region" description="Helical" evidence="1">
    <location>
        <begin position="205"/>
        <end position="221"/>
    </location>
</feature>
<keyword evidence="1" id="KW-0472">Membrane</keyword>
<name>A0A7X0SI03_9CLOT</name>
<dbReference type="Pfam" id="PF02517">
    <property type="entry name" value="Rce1-like"/>
    <property type="match status" value="1"/>
</dbReference>
<dbReference type="GO" id="GO:0008237">
    <property type="term" value="F:metallopeptidase activity"/>
    <property type="evidence" value="ECO:0007669"/>
    <property type="project" value="UniProtKB-KW"/>
</dbReference>
<proteinExistence type="predicted"/>
<feature type="transmembrane region" description="Helical" evidence="1">
    <location>
        <begin position="254"/>
        <end position="275"/>
    </location>
</feature>
<dbReference type="EMBL" id="JACKWY010000019">
    <property type="protein sequence ID" value="MBB6716693.1"/>
    <property type="molecule type" value="Genomic_DNA"/>
</dbReference>
<gene>
    <name evidence="3" type="ORF">H7E68_18570</name>
</gene>
<dbReference type="PANTHER" id="PTHR36435:SF1">
    <property type="entry name" value="CAAX AMINO TERMINAL PROTEASE FAMILY PROTEIN"/>
    <property type="match status" value="1"/>
</dbReference>
<accession>A0A7X0SI03</accession>
<evidence type="ECO:0000256" key="1">
    <source>
        <dbReference type="SAM" id="Phobius"/>
    </source>
</evidence>
<keyword evidence="1" id="KW-0812">Transmembrane</keyword>
<keyword evidence="1" id="KW-1133">Transmembrane helix</keyword>
<organism evidence="3 4">
    <name type="scientific">Clostridium gasigenes</name>
    <dbReference type="NCBI Taxonomy" id="94869"/>
    <lineage>
        <taxon>Bacteria</taxon>
        <taxon>Bacillati</taxon>
        <taxon>Bacillota</taxon>
        <taxon>Clostridia</taxon>
        <taxon>Eubacteriales</taxon>
        <taxon>Clostridiaceae</taxon>
        <taxon>Clostridium</taxon>
    </lineage>
</organism>
<comment type="caution">
    <text evidence="3">The sequence shown here is derived from an EMBL/GenBank/DDBJ whole genome shotgun (WGS) entry which is preliminary data.</text>
</comment>
<dbReference type="GO" id="GO:0006508">
    <property type="term" value="P:proteolysis"/>
    <property type="evidence" value="ECO:0007669"/>
    <property type="project" value="UniProtKB-KW"/>
</dbReference>
<reference evidence="3 4" key="1">
    <citation type="submission" date="2020-08" db="EMBL/GenBank/DDBJ databases">
        <title>Clostridia isolated from Swiss meat.</title>
        <authorList>
            <person name="Wambui J."/>
            <person name="Stevens M.J.A."/>
            <person name="Stephan R."/>
        </authorList>
    </citation>
    <scope>NUCLEOTIDE SEQUENCE [LARGE SCALE GENOMIC DNA]</scope>
    <source>
        <strain evidence="3 4">CM001</strain>
    </source>
</reference>
<feature type="transmembrane region" description="Helical" evidence="1">
    <location>
        <begin position="106"/>
        <end position="132"/>
    </location>
</feature>
<keyword evidence="3" id="KW-0645">Protease</keyword>
<keyword evidence="3" id="KW-0378">Hydrolase</keyword>
<dbReference type="RefSeq" id="WP_185165679.1">
    <property type="nucleotide sequence ID" value="NZ_JACKWY010000019.1"/>
</dbReference>
<evidence type="ECO:0000259" key="2">
    <source>
        <dbReference type="Pfam" id="PF02517"/>
    </source>
</evidence>
<evidence type="ECO:0000313" key="4">
    <source>
        <dbReference type="Proteomes" id="UP000585258"/>
    </source>
</evidence>
<feature type="transmembrane region" description="Helical" evidence="1">
    <location>
        <begin position="66"/>
        <end position="85"/>
    </location>
</feature>
<dbReference type="InterPro" id="IPR052710">
    <property type="entry name" value="CAAX_protease"/>
</dbReference>
<dbReference type="InterPro" id="IPR003675">
    <property type="entry name" value="Rce1/LyrA-like_dom"/>
</dbReference>
<dbReference type="AlphaFoldDB" id="A0A7X0SI03"/>
<feature type="transmembrane region" description="Helical" evidence="1">
    <location>
        <begin position="152"/>
        <end position="171"/>
    </location>
</feature>
<dbReference type="Proteomes" id="UP000585258">
    <property type="component" value="Unassembled WGS sequence"/>
</dbReference>
<feature type="transmembrane region" description="Helical" evidence="1">
    <location>
        <begin position="12"/>
        <end position="37"/>
    </location>
</feature>
<feature type="domain" description="CAAX prenyl protease 2/Lysostaphin resistance protein A-like" evidence="2">
    <location>
        <begin position="151"/>
        <end position="239"/>
    </location>
</feature>
<protein>
    <submittedName>
        <fullName evidence="3">CPBP family intramembrane metalloprotease</fullName>
    </submittedName>
</protein>
<dbReference type="GO" id="GO:0004175">
    <property type="term" value="F:endopeptidase activity"/>
    <property type="evidence" value="ECO:0007669"/>
    <property type="project" value="UniProtKB-ARBA"/>
</dbReference>
<dbReference type="GO" id="GO:0080120">
    <property type="term" value="P:CAAX-box protein maturation"/>
    <property type="evidence" value="ECO:0007669"/>
    <property type="project" value="UniProtKB-ARBA"/>
</dbReference>
<keyword evidence="3" id="KW-0482">Metalloprotease</keyword>
<evidence type="ECO:0000313" key="3">
    <source>
        <dbReference type="EMBL" id="MBB6716693.1"/>
    </source>
</evidence>